<dbReference type="PANTHER" id="PTHR43099">
    <property type="entry name" value="UPF0053 PROTEIN YRKA"/>
    <property type="match status" value="1"/>
</dbReference>
<dbReference type="Pfam" id="PF01595">
    <property type="entry name" value="CNNM"/>
    <property type="match status" value="1"/>
</dbReference>
<feature type="domain" description="CBS" evidence="12">
    <location>
        <begin position="218"/>
        <end position="279"/>
    </location>
</feature>
<dbReference type="PROSITE" id="PS51846">
    <property type="entry name" value="CNNM"/>
    <property type="match status" value="1"/>
</dbReference>
<evidence type="ECO:0000256" key="7">
    <source>
        <dbReference type="ARBA" id="ARBA00023122"/>
    </source>
</evidence>
<feature type="domain" description="CBS" evidence="12">
    <location>
        <begin position="282"/>
        <end position="338"/>
    </location>
</feature>
<dbReference type="InterPro" id="IPR046342">
    <property type="entry name" value="CBS_dom_sf"/>
</dbReference>
<feature type="transmembrane region" description="Helical" evidence="11">
    <location>
        <begin position="102"/>
        <end position="122"/>
    </location>
</feature>
<evidence type="ECO:0000256" key="5">
    <source>
        <dbReference type="ARBA" id="ARBA00022737"/>
    </source>
</evidence>
<keyword evidence="5" id="KW-0677">Repeat</keyword>
<gene>
    <name evidence="14" type="ORF">IGS68_07775</name>
</gene>
<dbReference type="PANTHER" id="PTHR43099:SF5">
    <property type="entry name" value="HLYC_CORC FAMILY TRANSPORTER"/>
    <property type="match status" value="1"/>
</dbReference>
<evidence type="ECO:0000256" key="3">
    <source>
        <dbReference type="ARBA" id="ARBA00022475"/>
    </source>
</evidence>
<dbReference type="SMART" id="SM01091">
    <property type="entry name" value="CorC_HlyC"/>
    <property type="match status" value="1"/>
</dbReference>
<evidence type="ECO:0000259" key="12">
    <source>
        <dbReference type="PROSITE" id="PS51371"/>
    </source>
</evidence>
<feature type="domain" description="CNNM transmembrane" evidence="13">
    <location>
        <begin position="1"/>
        <end position="199"/>
    </location>
</feature>
<reference evidence="14" key="1">
    <citation type="submission" date="2021-02" db="EMBL/GenBank/DDBJ databases">
        <title>Skermanella TT6 skin isolate.</title>
        <authorList>
            <person name="Lee K."/>
            <person name="Ganzorig M."/>
        </authorList>
    </citation>
    <scope>NUCLEOTIDE SEQUENCE</scope>
    <source>
        <strain evidence="14">TT6</strain>
    </source>
</reference>
<evidence type="ECO:0000313" key="14">
    <source>
        <dbReference type="EMBL" id="QQP91098.1"/>
    </source>
</evidence>
<protein>
    <submittedName>
        <fullName evidence="14">HlyC/CorC family transporter</fullName>
    </submittedName>
</protein>
<feature type="transmembrane region" description="Helical" evidence="11">
    <location>
        <begin position="58"/>
        <end position="82"/>
    </location>
</feature>
<evidence type="ECO:0000256" key="4">
    <source>
        <dbReference type="ARBA" id="ARBA00022692"/>
    </source>
</evidence>
<dbReference type="SUPFAM" id="SSF54631">
    <property type="entry name" value="CBS-domain pair"/>
    <property type="match status" value="1"/>
</dbReference>
<dbReference type="Proteomes" id="UP000595197">
    <property type="component" value="Chromosome"/>
</dbReference>
<accession>A0ABX7BCX5</accession>
<evidence type="ECO:0000256" key="11">
    <source>
        <dbReference type="SAM" id="Phobius"/>
    </source>
</evidence>
<dbReference type="EMBL" id="CP067420">
    <property type="protein sequence ID" value="QQP91098.1"/>
    <property type="molecule type" value="Genomic_DNA"/>
</dbReference>
<dbReference type="InterPro" id="IPR036318">
    <property type="entry name" value="FAD-bd_PCMH-like_sf"/>
</dbReference>
<keyword evidence="8 10" id="KW-0472">Membrane</keyword>
<evidence type="ECO:0000256" key="6">
    <source>
        <dbReference type="ARBA" id="ARBA00022989"/>
    </source>
</evidence>
<dbReference type="InterPro" id="IPR044751">
    <property type="entry name" value="Ion_transp-like_CBS"/>
</dbReference>
<evidence type="ECO:0000256" key="2">
    <source>
        <dbReference type="ARBA" id="ARBA00006446"/>
    </source>
</evidence>
<evidence type="ECO:0000256" key="8">
    <source>
        <dbReference type="ARBA" id="ARBA00023136"/>
    </source>
</evidence>
<evidence type="ECO:0000256" key="10">
    <source>
        <dbReference type="PROSITE-ProRule" id="PRU01193"/>
    </source>
</evidence>
<evidence type="ECO:0000256" key="1">
    <source>
        <dbReference type="ARBA" id="ARBA00004651"/>
    </source>
</evidence>
<dbReference type="CDD" id="cd04590">
    <property type="entry name" value="CBS_pair_CorC_HlyC_assoc"/>
    <property type="match status" value="1"/>
</dbReference>
<dbReference type="RefSeq" id="WP_201078663.1">
    <property type="nucleotide sequence ID" value="NZ_CP067420.1"/>
</dbReference>
<dbReference type="InterPro" id="IPR005170">
    <property type="entry name" value="Transptr-assoc_dom"/>
</dbReference>
<name>A0ABX7BCX5_9PROT</name>
<evidence type="ECO:0000313" key="15">
    <source>
        <dbReference type="Proteomes" id="UP000595197"/>
    </source>
</evidence>
<dbReference type="InterPro" id="IPR051676">
    <property type="entry name" value="UPF0053_domain"/>
</dbReference>
<dbReference type="SMART" id="SM00116">
    <property type="entry name" value="CBS"/>
    <property type="match status" value="2"/>
</dbReference>
<dbReference type="PROSITE" id="PS51371">
    <property type="entry name" value="CBS"/>
    <property type="match status" value="2"/>
</dbReference>
<evidence type="ECO:0000259" key="13">
    <source>
        <dbReference type="PROSITE" id="PS51846"/>
    </source>
</evidence>
<dbReference type="SUPFAM" id="SSF56176">
    <property type="entry name" value="FAD-binding/transporter-associated domain-like"/>
    <property type="match status" value="1"/>
</dbReference>
<dbReference type="InterPro" id="IPR016169">
    <property type="entry name" value="FAD-bd_PCMH_sub2"/>
</dbReference>
<feature type="transmembrane region" description="Helical" evidence="11">
    <location>
        <begin position="6"/>
        <end position="27"/>
    </location>
</feature>
<dbReference type="InterPro" id="IPR002550">
    <property type="entry name" value="CNNM"/>
</dbReference>
<dbReference type="Pfam" id="PF03471">
    <property type="entry name" value="CorC_HlyC"/>
    <property type="match status" value="1"/>
</dbReference>
<keyword evidence="3" id="KW-1003">Cell membrane</keyword>
<keyword evidence="7 9" id="KW-0129">CBS domain</keyword>
<organism evidence="14 15">
    <name type="scientific">Skermanella cutis</name>
    <dbReference type="NCBI Taxonomy" id="2775420"/>
    <lineage>
        <taxon>Bacteria</taxon>
        <taxon>Pseudomonadati</taxon>
        <taxon>Pseudomonadota</taxon>
        <taxon>Alphaproteobacteria</taxon>
        <taxon>Rhodospirillales</taxon>
        <taxon>Azospirillaceae</taxon>
        <taxon>Skermanella</taxon>
    </lineage>
</organism>
<keyword evidence="4 10" id="KW-0812">Transmembrane</keyword>
<dbReference type="Pfam" id="PF00571">
    <property type="entry name" value="CBS"/>
    <property type="match status" value="2"/>
</dbReference>
<dbReference type="InterPro" id="IPR000644">
    <property type="entry name" value="CBS_dom"/>
</dbReference>
<dbReference type="Gene3D" id="3.30.465.10">
    <property type="match status" value="1"/>
</dbReference>
<comment type="subcellular location">
    <subcellularLocation>
        <location evidence="1">Cell membrane</location>
        <topology evidence="1">Multi-pass membrane protein</topology>
    </subcellularLocation>
</comment>
<comment type="similarity">
    <text evidence="2">Belongs to the UPF0053 family. Hemolysin C subfamily.</text>
</comment>
<proteinExistence type="inferred from homology"/>
<feature type="transmembrane region" description="Helical" evidence="11">
    <location>
        <begin position="143"/>
        <end position="164"/>
    </location>
</feature>
<keyword evidence="6 10" id="KW-1133">Transmembrane helix</keyword>
<keyword evidence="15" id="KW-1185">Reference proteome</keyword>
<dbReference type="Gene3D" id="3.10.580.10">
    <property type="entry name" value="CBS-domain"/>
    <property type="match status" value="1"/>
</dbReference>
<evidence type="ECO:0000256" key="9">
    <source>
        <dbReference type="PROSITE-ProRule" id="PRU00703"/>
    </source>
</evidence>
<sequence>MFAWELTVVVLLIVLNGFFAMSELAVVSARRARLQQMAEAGDRGARAAMRLVEDPSKFLSTVQVGITLIGILAGAYGGATLAGYLAVELRGIPAIQPYADGVSFAVVVVLITYLSLIIGELVPKRIALVNAERIAAVVSRPMGLIAALGAPLVWVLGVSTNLVLRLLRLNQVKQAEVTEEEVKSMIAEGARTGVFDPAEREMIEGVLRLADRSVRTIMTPRPDVHWLDLADGAEAIRREIAESGRSRFPVSRGDLDEIVGIVKTKDLLDQLLTGRPLDLQSCIEKPLIIHDGTKVLRVLELFKQTGQHMAIVVDEYGSVEGIATAADILETIAGDFPEAGEDEAGLVRREDGTWLVDGMLPIDEAEHRLGLRGLRGDRDFHTLAGFVMAELGHVPSAGEHFSWRGSRFEVVDMDGRRVDKVLVTTRPADKEDDGPSI</sequence>